<sequence length="427" mass="46860">MPRMPHVDSYYAASAHPAPERPRLQGQERADVCIVGAGFAGLSAALSLTERGYSVIVLEKARVGWGASGRNGGQLSGAYATDMSNIRNWVGREDARRLFEFGEEAKRIIARRVEKHGIDCDLVWSYLHAANKPRHFEELRKMQAEWAEEYGYNGMTLVGRDTLGQHIDSPAYAGGLYDPNSGHLHPLNYCLGLAAAAEAAGVRIYEDSAVTSLDTGTSPVARTEEGEVRADYVVLCGNAYLGNLVPSIESKVMPVGTYIGATPPLGRERALGLLPTNAAVCDSNFVLDYFRLSADWRMLFGGRVSYSTLMPPNLPRVMRARMLRVFPQLADQTFEYTWGGYVAITMERTPHIGRLGGNVYFAQGFSGHGVALTGVVGDILADAVAGQAERFDIMAKLPHTTFPGGRLFRTPTLVLAMIWYRMRDYMP</sequence>
<feature type="domain" description="FAD dependent oxidoreductase" evidence="2">
    <location>
        <begin position="31"/>
        <end position="382"/>
    </location>
</feature>
<evidence type="ECO:0000256" key="1">
    <source>
        <dbReference type="ARBA" id="ARBA00023002"/>
    </source>
</evidence>
<evidence type="ECO:0000313" key="3">
    <source>
        <dbReference type="EMBL" id="RDD61186.1"/>
    </source>
</evidence>
<accession>A0A369TE31</accession>
<dbReference type="InterPro" id="IPR006076">
    <property type="entry name" value="FAD-dep_OxRdtase"/>
</dbReference>
<dbReference type="PANTHER" id="PTHR13847">
    <property type="entry name" value="SARCOSINE DEHYDROGENASE-RELATED"/>
    <property type="match status" value="1"/>
</dbReference>
<proteinExistence type="predicted"/>
<name>A0A369TE31_9PROT</name>
<dbReference type="Proteomes" id="UP000253941">
    <property type="component" value="Unassembled WGS sequence"/>
</dbReference>
<dbReference type="SUPFAM" id="SSF51905">
    <property type="entry name" value="FAD/NAD(P)-binding domain"/>
    <property type="match status" value="1"/>
</dbReference>
<protein>
    <submittedName>
        <fullName evidence="3">FAD-binding oxidoreductase</fullName>
    </submittedName>
</protein>
<reference evidence="3 4" key="1">
    <citation type="submission" date="2018-07" db="EMBL/GenBank/DDBJ databases">
        <title>Venubactetium sediminum gen. nov., sp. nov., isolated from a marine solar saltern.</title>
        <authorList>
            <person name="Wang S."/>
        </authorList>
    </citation>
    <scope>NUCLEOTIDE SEQUENCE [LARGE SCALE GENOMIC DNA]</scope>
    <source>
        <strain evidence="3 4">WD2A32</strain>
    </source>
</reference>
<dbReference type="AlphaFoldDB" id="A0A369TE31"/>
<dbReference type="Gene3D" id="3.50.50.60">
    <property type="entry name" value="FAD/NAD(P)-binding domain"/>
    <property type="match status" value="1"/>
</dbReference>
<dbReference type="Pfam" id="PF01266">
    <property type="entry name" value="DAO"/>
    <property type="match status" value="1"/>
</dbReference>
<dbReference type="RefSeq" id="WP_114582830.1">
    <property type="nucleotide sequence ID" value="NZ_QPMH01000014.1"/>
</dbReference>
<organism evidence="3 4">
    <name type="scientific">Ferruginivarius sediminum</name>
    <dbReference type="NCBI Taxonomy" id="2661937"/>
    <lineage>
        <taxon>Bacteria</taxon>
        <taxon>Pseudomonadati</taxon>
        <taxon>Pseudomonadota</taxon>
        <taxon>Alphaproteobacteria</taxon>
        <taxon>Rhodospirillales</taxon>
        <taxon>Rhodospirillaceae</taxon>
        <taxon>Ferruginivarius</taxon>
    </lineage>
</organism>
<dbReference type="EMBL" id="QPMH01000014">
    <property type="protein sequence ID" value="RDD61186.1"/>
    <property type="molecule type" value="Genomic_DNA"/>
</dbReference>
<dbReference type="GO" id="GO:0016491">
    <property type="term" value="F:oxidoreductase activity"/>
    <property type="evidence" value="ECO:0007669"/>
    <property type="project" value="UniProtKB-KW"/>
</dbReference>
<evidence type="ECO:0000259" key="2">
    <source>
        <dbReference type="Pfam" id="PF01266"/>
    </source>
</evidence>
<dbReference type="GO" id="GO:0005737">
    <property type="term" value="C:cytoplasm"/>
    <property type="evidence" value="ECO:0007669"/>
    <property type="project" value="TreeGrafter"/>
</dbReference>
<comment type="caution">
    <text evidence="3">The sequence shown here is derived from an EMBL/GenBank/DDBJ whole genome shotgun (WGS) entry which is preliminary data.</text>
</comment>
<keyword evidence="1" id="KW-0560">Oxidoreductase</keyword>
<gene>
    <name evidence="3" type="ORF">DRB17_13945</name>
</gene>
<keyword evidence="4" id="KW-1185">Reference proteome</keyword>
<dbReference type="PANTHER" id="PTHR13847:SF281">
    <property type="entry name" value="FAD DEPENDENT OXIDOREDUCTASE DOMAIN-CONTAINING PROTEIN"/>
    <property type="match status" value="1"/>
</dbReference>
<dbReference type="Gene3D" id="3.30.9.10">
    <property type="entry name" value="D-Amino Acid Oxidase, subunit A, domain 2"/>
    <property type="match status" value="1"/>
</dbReference>
<dbReference type="InterPro" id="IPR036188">
    <property type="entry name" value="FAD/NAD-bd_sf"/>
</dbReference>
<evidence type="ECO:0000313" key="4">
    <source>
        <dbReference type="Proteomes" id="UP000253941"/>
    </source>
</evidence>